<protein>
    <recommendedName>
        <fullName evidence="3">DUF222 domain-containing protein</fullName>
    </recommendedName>
</protein>
<evidence type="ECO:0008006" key="3">
    <source>
        <dbReference type="Google" id="ProtNLM"/>
    </source>
</evidence>
<proteinExistence type="predicted"/>
<name>A0ABY0KQP9_9ACTN</name>
<evidence type="ECO:0000313" key="1">
    <source>
        <dbReference type="EMBL" id="SCF01079.1"/>
    </source>
</evidence>
<sequence length="285" mass="31181">MFDRARSRLGAGVEVTRTDLISLRRIVAIYTSDARRVAREGSVDEVLAHTAMDEAALKQRFASLSQDVERIGDLHAELSGLSTAMWKYIEAAGVLASRVFGTGRRLTDARLLPVGEYQRAMRTASTARLAAVFDGILFDAPPVYVDVDLAAEVTVEAVGDRAPDVIPEPVLDDGTEPDGLTMIERWRRRADDLLVDQQSIDLVRHLQTQIWPGPAVTTSELVALSVVDRRYSLTRTEALLVSPTADASILTPTVLSYTPDTAPPVPEMRTEMNDPIMARTGGEQP</sequence>
<dbReference type="EMBL" id="FMCQ01000007">
    <property type="protein sequence ID" value="SCF01079.1"/>
    <property type="molecule type" value="Genomic_DNA"/>
</dbReference>
<comment type="caution">
    <text evidence="1">The sequence shown here is derived from an EMBL/GenBank/DDBJ whole genome shotgun (WGS) entry which is preliminary data.</text>
</comment>
<gene>
    <name evidence="1" type="ORF">GA0070562_5094</name>
</gene>
<keyword evidence="2" id="KW-1185">Reference proteome</keyword>
<accession>A0ABY0KQP9</accession>
<dbReference type="Proteomes" id="UP000199405">
    <property type="component" value="Unassembled WGS sequence"/>
</dbReference>
<evidence type="ECO:0000313" key="2">
    <source>
        <dbReference type="Proteomes" id="UP000199405"/>
    </source>
</evidence>
<reference evidence="1 2" key="1">
    <citation type="submission" date="2016-06" db="EMBL/GenBank/DDBJ databases">
        <authorList>
            <person name="Varghese N."/>
            <person name="Submissions Spin"/>
        </authorList>
    </citation>
    <scope>NUCLEOTIDE SEQUENCE [LARGE SCALE GENOMIC DNA]</scope>
    <source>
        <strain evidence="1 2">DSM 45142</strain>
    </source>
</reference>
<organism evidence="1 2">
    <name type="scientific">Micromonospora tulbaghiae</name>
    <dbReference type="NCBI Taxonomy" id="479978"/>
    <lineage>
        <taxon>Bacteria</taxon>
        <taxon>Bacillati</taxon>
        <taxon>Actinomycetota</taxon>
        <taxon>Actinomycetes</taxon>
        <taxon>Micromonosporales</taxon>
        <taxon>Micromonosporaceae</taxon>
        <taxon>Micromonospora</taxon>
    </lineage>
</organism>